<feature type="domain" description="Tudor" evidence="2">
    <location>
        <begin position="949"/>
        <end position="1008"/>
    </location>
</feature>
<evidence type="ECO:0000259" key="2">
    <source>
        <dbReference type="PROSITE" id="PS50304"/>
    </source>
</evidence>
<accession>A0AAR2JQ13</accession>
<feature type="region of interest" description="Disordered" evidence="1">
    <location>
        <begin position="1161"/>
        <end position="1190"/>
    </location>
</feature>
<feature type="domain" description="Tudor" evidence="2">
    <location>
        <begin position="66"/>
        <end position="124"/>
    </location>
</feature>
<evidence type="ECO:0000256" key="1">
    <source>
        <dbReference type="SAM" id="MobiDB-lite"/>
    </source>
</evidence>
<dbReference type="SUPFAM" id="SSF63748">
    <property type="entry name" value="Tudor/PWWP/MBT"/>
    <property type="match status" value="7"/>
</dbReference>
<dbReference type="PANTHER" id="PTHR22948:SF7">
    <property type="entry name" value="TUDOR DOMAIN-CONTAINING PROTEIN 15"/>
    <property type="match status" value="1"/>
</dbReference>
<dbReference type="InterPro" id="IPR035437">
    <property type="entry name" value="SNase_OB-fold_sf"/>
</dbReference>
<feature type="domain" description="Tudor" evidence="2">
    <location>
        <begin position="522"/>
        <end position="580"/>
    </location>
</feature>
<dbReference type="PROSITE" id="PS50304">
    <property type="entry name" value="TUDOR"/>
    <property type="match status" value="7"/>
</dbReference>
<reference evidence="3 4" key="1">
    <citation type="submission" date="2020-10" db="EMBL/GenBank/DDBJ databases">
        <title>Pygocentrus nattereri (red-bellied piranha) genome, fPygNat1, primary haplotype.</title>
        <authorList>
            <person name="Myers G."/>
            <person name="Meyer A."/>
            <person name="Karagic N."/>
            <person name="Pippel M."/>
            <person name="Winkler S."/>
            <person name="Tracey A."/>
            <person name="Wood J."/>
            <person name="Formenti G."/>
            <person name="Howe K."/>
            <person name="Fedrigo O."/>
            <person name="Jarvis E.D."/>
        </authorList>
    </citation>
    <scope>NUCLEOTIDE SEQUENCE [LARGE SCALE GENOMIC DNA]</scope>
</reference>
<dbReference type="Gene3D" id="2.30.30.140">
    <property type="match status" value="7"/>
</dbReference>
<dbReference type="Pfam" id="PF00567">
    <property type="entry name" value="TUDOR"/>
    <property type="match status" value="7"/>
</dbReference>
<feature type="region of interest" description="Disordered" evidence="1">
    <location>
        <begin position="1121"/>
        <end position="1145"/>
    </location>
</feature>
<feature type="domain" description="Tudor" evidence="2">
    <location>
        <begin position="1260"/>
        <end position="1319"/>
    </location>
</feature>
<dbReference type="InterPro" id="IPR050621">
    <property type="entry name" value="Tudor_domain_containing"/>
</dbReference>
<dbReference type="CDD" id="cd20436">
    <property type="entry name" value="Tudor_TDRD15_rpt1"/>
    <property type="match status" value="1"/>
</dbReference>
<reference evidence="3" key="3">
    <citation type="submission" date="2025-09" db="UniProtKB">
        <authorList>
            <consortium name="Ensembl"/>
        </authorList>
    </citation>
    <scope>IDENTIFICATION</scope>
</reference>
<dbReference type="SMART" id="SM00333">
    <property type="entry name" value="TUDOR"/>
    <property type="match status" value="7"/>
</dbReference>
<protein>
    <recommendedName>
        <fullName evidence="2">Tudor domain-containing protein</fullName>
    </recommendedName>
</protein>
<keyword evidence="4" id="KW-1185">Reference proteome</keyword>
<dbReference type="Gene3D" id="2.40.50.90">
    <property type="match status" value="5"/>
</dbReference>
<dbReference type="InterPro" id="IPR002999">
    <property type="entry name" value="Tudor"/>
</dbReference>
<feature type="domain" description="Tudor" evidence="2">
    <location>
        <begin position="1550"/>
        <end position="1608"/>
    </location>
</feature>
<organism evidence="3 4">
    <name type="scientific">Pygocentrus nattereri</name>
    <name type="common">Red-bellied piranha</name>
    <dbReference type="NCBI Taxonomy" id="42514"/>
    <lineage>
        <taxon>Eukaryota</taxon>
        <taxon>Metazoa</taxon>
        <taxon>Chordata</taxon>
        <taxon>Craniata</taxon>
        <taxon>Vertebrata</taxon>
        <taxon>Euteleostomi</taxon>
        <taxon>Actinopterygii</taxon>
        <taxon>Neopterygii</taxon>
        <taxon>Teleostei</taxon>
        <taxon>Ostariophysi</taxon>
        <taxon>Characiformes</taxon>
        <taxon>Characoidei</taxon>
        <taxon>Pygocentrus</taxon>
    </lineage>
</organism>
<dbReference type="Proteomes" id="UP001501920">
    <property type="component" value="Chromosome 4"/>
</dbReference>
<proteinExistence type="predicted"/>
<feature type="domain" description="Tudor" evidence="2">
    <location>
        <begin position="738"/>
        <end position="796"/>
    </location>
</feature>
<dbReference type="Ensembl" id="ENSPNAT00000072826.1">
    <property type="protein sequence ID" value="ENSPNAP00000054115.1"/>
    <property type="gene ID" value="ENSPNAG00000036419.1"/>
</dbReference>
<feature type="domain" description="Tudor" evidence="2">
    <location>
        <begin position="303"/>
        <end position="361"/>
    </location>
</feature>
<sequence length="1827" mass="207468">MTLGLFVIWHERSYPCLLRGIPFLTHIDCNPRDTLVHFQGQYVTICELDYNILQVEIQNALKTKASVAVGEFCLVEDIISNRWYRGRVQNKQRGLFDVFLLDYGNVLTVNGDHLSAISDALLLLPPKIVGGFFANVLPVRECWDSVSEKYFFSLIGTHIKGYIHAFLPYKFLILEAPEVTKDLIKLSLGRHVDTDTFLLLVEMLVEVPVQQSGESVPDLLIQKQTAQKFSFRSSSSKSFVNILSFSDSKFVGGQKERARITAAVNPGLFYCQLSSVAKDLQELSEKLAAVCESKSSDCRAKPAENLGLLCAVRGKDKKWHRGFVQCLPVNSQVKVVFVDYGYCESVKAENVLQLPSDFLLTPIMARPCSLSCLNTKDEDTKRQQLGILRNALLGRELEFTVDGFNKERNVFAVTLHSVDGHSPIRTLLSGELTNGVLKSEHSLNCYPVQCTDEKKKVKISEDVFPVEEIQDGSVFEGYVEHVQNPNDFWIRKAGRNDSFEDMMKKLTAYFSGLQLHEEILDDPVPGVLCGAMYEKDMNYYRAVVVDALENGAEVFFFDFGNTEKVPSMVIKKLPWEFAVEPQFAFNCSLGHVTPDDDCWTVAATDFFRKVTSNKALLVHVIHKRNDTFIVELYESGTEKNESIAKYQNFSRDVCQSLNGKERHQKHLEEQVNTLKHSEANSVEMFRHQKILPGSELSVLCSHVTSPSDFWCQNKKQKADLDRLMEKLQDFYHTTTPGLQPHSSCCVVKLQQDNKWYRGYTLEVKNEEAEVILVDYGKVVKERLDNVRALMPEFLELEGQAFRCSLYNLIEPDGESVWSTEACTLFKDFVSRDSSKLRIKIFSQLFMINKGFCNVVDLQTSLQWATAHLVEKGVAVEMKCPKQLVPSAYPCSFVYSSFNIGIGSKELVYVTHVVSPWEIYFQLDTNCAIIDELMERTTKESEELLSRPHCAESGTVCLTKYFGDGKWYRSLTWPAPSSQHLNVFFVDYGNKQVAEKRNVLPISRNAVDLLLIPMQALRCSLSGIPKDEHLPEVNAWLEKTITNKELQAKFVAKNDIGHFICDLFDGNMHINEKIKELFEIQRPKDSASRGNCHCKEGLNVSLNLGFKATKNCHMETVVKLKRESDHSKVTQGNRQSSQKKSSKFRPSLLSHILNCSFSKDNQSKENYKRKHKGQISRTVQREKYHSPRTSNVQASKMLPKMGDLPDVKMEPGFRGVGFISHCDSSEKFFIQMDHDEQTILKIAEELNSSFFTKNMENVTSSVNVGDLVAAKFEYDLALYRAHITDVASSGALTVEFIDYGNTATVDRMNIHLLASQFLSHARLSIPCMLSKSYKFEDAECLIQEAHCKPLAVQFVQNHGYAWEVCIEIFDPLHASDVKGEKVLAIAQSKTVTQTCALNFRTQKNKVVKQKSFRRRKEMKVADDMQKLQTKRKPKYTYKDQDNENQYRSFVKVPESVGMDEQDVGVKDGLPVLDKPTLVDTCPEDLMANKDQTEQLFLAPVKVDFEYSGFAAAVTTPGEFYIILEDLLLTMNAVSDILENLPEVLSSLPESNLISGTGCLVRSGEKNKWCRAEIVQCNDVSVIINLVDYGHYSHFSHQDVNKLKRLPVELARLPKITYPCSLRGIKPAVENQWSDHAVIFFQECLCQKNLHIYFRQYVSEAQWEVDVITGGKNIAKELVDAGHACYIDSVLGIRFQQRLSHKTVSHNIANIMINVPELLLNDHEQTQCKNEELPQGNLDAWSADNVVTFNEEMSQGCKREGSKICHFESGQMTHHGSSSGLRQCKYPMIFFFFFYLRKNNATKCVVINCVTSQHAYIVRKTAFFITKRV</sequence>
<evidence type="ECO:0000313" key="4">
    <source>
        <dbReference type="Proteomes" id="UP001501920"/>
    </source>
</evidence>
<dbReference type="GeneTree" id="ENSGT00940000162581"/>
<reference evidence="3" key="2">
    <citation type="submission" date="2025-08" db="UniProtKB">
        <authorList>
            <consortium name="Ensembl"/>
        </authorList>
    </citation>
    <scope>IDENTIFICATION</scope>
</reference>
<dbReference type="InterPro" id="IPR047450">
    <property type="entry name" value="Tudor_TDRD15_rpt1"/>
</dbReference>
<name>A0AAR2JQ13_PYGNA</name>
<dbReference type="PANTHER" id="PTHR22948">
    <property type="entry name" value="TUDOR DOMAIN CONTAINING PROTEIN"/>
    <property type="match status" value="1"/>
</dbReference>
<evidence type="ECO:0000313" key="3">
    <source>
        <dbReference type="Ensembl" id="ENSPNAP00000054115.1"/>
    </source>
</evidence>